<dbReference type="Proteomes" id="UP000008221">
    <property type="component" value="Chromosome"/>
</dbReference>
<dbReference type="GO" id="GO:0016787">
    <property type="term" value="F:hydrolase activity"/>
    <property type="evidence" value="ECO:0007669"/>
    <property type="project" value="UniProtKB-KW"/>
</dbReference>
<evidence type="ECO:0000313" key="4">
    <source>
        <dbReference type="EMBL" id="ABK53550.1"/>
    </source>
</evidence>
<dbReference type="ESTHER" id="acic1-a0lvu0">
    <property type="family name" value="6_AlphaBeta_hydrolase"/>
</dbReference>
<dbReference type="PRINTS" id="PR00111">
    <property type="entry name" value="ABHYDROLASE"/>
</dbReference>
<sequence length="366" mass="38279">MPGRHARDADGNPGSPVADDRGAGIPNAGGDFAGGWLETTGGVLFVRRAGPVDRVAGSAESPRAPLLFVHGLGGDSLDWAELAGVLRAHDPTQALIAIDLPGFGFSLPPADGDFSLDAHGRAIAGCIEALDCGPVHLVANSMGGSIATRLAARRPELFTSLTLISPALPDPLPPRGSWQLLPAALPAIGPRLVSAGLRVDPEWVVHHAIRLCFGNPNRIDDTRRRLLFDIVRRRAGTAHGVDAYCASLRSLIASYGRRRLWADAAAVDVPTLLVYGGRDRLVSPRSAYRALRAFPHARLVFLPDAGHVPHLEAPEVVAGALMAFFRGAPVVAGTGRPAPPAGMVAAHATVDVGATGPTLRDERTVS</sequence>
<dbReference type="Pfam" id="PF00561">
    <property type="entry name" value="Abhydrolase_1"/>
    <property type="match status" value="1"/>
</dbReference>
<evidence type="ECO:0000256" key="1">
    <source>
        <dbReference type="ARBA" id="ARBA00022801"/>
    </source>
</evidence>
<dbReference type="InterPro" id="IPR029058">
    <property type="entry name" value="AB_hydrolase_fold"/>
</dbReference>
<organism evidence="4 5">
    <name type="scientific">Acidothermus cellulolyticus (strain ATCC 43068 / DSM 8971 / 11B)</name>
    <dbReference type="NCBI Taxonomy" id="351607"/>
    <lineage>
        <taxon>Bacteria</taxon>
        <taxon>Bacillati</taxon>
        <taxon>Actinomycetota</taxon>
        <taxon>Actinomycetes</taxon>
        <taxon>Acidothermales</taxon>
        <taxon>Acidothermaceae</taxon>
        <taxon>Acidothermus</taxon>
    </lineage>
</organism>
<dbReference type="KEGG" id="ace:Acel_1778"/>
<name>A0LVU0_ACIC1</name>
<dbReference type="EMBL" id="CP000481">
    <property type="protein sequence ID" value="ABK53550.1"/>
    <property type="molecule type" value="Genomic_DNA"/>
</dbReference>
<proteinExistence type="predicted"/>
<feature type="compositionally biased region" description="Basic and acidic residues" evidence="2">
    <location>
        <begin position="1"/>
        <end position="10"/>
    </location>
</feature>
<reference evidence="4 5" key="1">
    <citation type="journal article" date="2009" name="Genome Res.">
        <title>Complete genome of the cellulolytic thermophile Acidothermus cellulolyticus 11B provides insights into its ecophysiological and evolutionary adaptations.</title>
        <authorList>
            <person name="Barabote R.D."/>
            <person name="Xie G."/>
            <person name="Leu D.H."/>
            <person name="Normand P."/>
            <person name="Necsulea A."/>
            <person name="Daubin V."/>
            <person name="Medigue C."/>
            <person name="Adney W.S."/>
            <person name="Xu X.C."/>
            <person name="Lapidus A."/>
            <person name="Parales R.E."/>
            <person name="Detter C."/>
            <person name="Pujic P."/>
            <person name="Bruce D."/>
            <person name="Lavire C."/>
            <person name="Challacombe J.F."/>
            <person name="Brettin T.S."/>
            <person name="Berry A.M."/>
        </authorList>
    </citation>
    <scope>NUCLEOTIDE SEQUENCE [LARGE SCALE GENOMIC DNA]</scope>
    <source>
        <strain evidence="5">ATCC 43068 / DSM 8971 / 11B</strain>
    </source>
</reference>
<protein>
    <submittedName>
        <fullName evidence="4">Alpha/beta hydrolase fold protein</fullName>
    </submittedName>
</protein>
<dbReference type="PRINTS" id="PR00412">
    <property type="entry name" value="EPOXHYDRLASE"/>
</dbReference>
<gene>
    <name evidence="4" type="ordered locus">Acel_1778</name>
</gene>
<dbReference type="HOGENOM" id="CLU_020336_13_2_11"/>
<evidence type="ECO:0000256" key="2">
    <source>
        <dbReference type="SAM" id="MobiDB-lite"/>
    </source>
</evidence>
<dbReference type="AlphaFoldDB" id="A0LVU0"/>
<dbReference type="GO" id="GO:0016020">
    <property type="term" value="C:membrane"/>
    <property type="evidence" value="ECO:0007669"/>
    <property type="project" value="TreeGrafter"/>
</dbReference>
<dbReference type="PANTHER" id="PTHR43798">
    <property type="entry name" value="MONOACYLGLYCEROL LIPASE"/>
    <property type="match status" value="1"/>
</dbReference>
<dbReference type="FunCoup" id="A0LVU0">
    <property type="interactions" value="175"/>
</dbReference>
<dbReference type="InterPro" id="IPR000073">
    <property type="entry name" value="AB_hydrolase_1"/>
</dbReference>
<keyword evidence="5" id="KW-1185">Reference proteome</keyword>
<feature type="region of interest" description="Disordered" evidence="2">
    <location>
        <begin position="1"/>
        <end position="25"/>
    </location>
</feature>
<dbReference type="InterPro" id="IPR050266">
    <property type="entry name" value="AB_hydrolase_sf"/>
</dbReference>
<dbReference type="PANTHER" id="PTHR43798:SF31">
    <property type="entry name" value="AB HYDROLASE SUPERFAMILY PROTEIN YCLE"/>
    <property type="match status" value="1"/>
</dbReference>
<dbReference type="InParanoid" id="A0LVU0"/>
<feature type="domain" description="AB hydrolase-1" evidence="3">
    <location>
        <begin position="65"/>
        <end position="314"/>
    </location>
</feature>
<dbReference type="InterPro" id="IPR000639">
    <property type="entry name" value="Epox_hydrolase-like"/>
</dbReference>
<dbReference type="RefSeq" id="WP_011720613.1">
    <property type="nucleotide sequence ID" value="NC_008578.1"/>
</dbReference>
<dbReference type="STRING" id="351607.Acel_1778"/>
<dbReference type="Gene3D" id="3.40.50.1820">
    <property type="entry name" value="alpha/beta hydrolase"/>
    <property type="match status" value="1"/>
</dbReference>
<dbReference type="SUPFAM" id="SSF53474">
    <property type="entry name" value="alpha/beta-Hydrolases"/>
    <property type="match status" value="1"/>
</dbReference>
<dbReference type="eggNOG" id="COG2267">
    <property type="taxonomic scope" value="Bacteria"/>
</dbReference>
<evidence type="ECO:0000259" key="3">
    <source>
        <dbReference type="Pfam" id="PF00561"/>
    </source>
</evidence>
<keyword evidence="1 4" id="KW-0378">Hydrolase</keyword>
<evidence type="ECO:0000313" key="5">
    <source>
        <dbReference type="Proteomes" id="UP000008221"/>
    </source>
</evidence>
<accession>A0LVU0</accession>